<comment type="subcellular location">
    <subcellularLocation>
        <location evidence="4">Cytoplasm</location>
    </subcellularLocation>
    <text evidence="4">Assembles at midcell at the inner surface of the cytoplasmic membrane.</text>
</comment>
<dbReference type="InterPro" id="IPR008280">
    <property type="entry name" value="Tub_FtsZ_C"/>
</dbReference>
<comment type="caution">
    <text evidence="8">The sequence shown here is derived from an EMBL/GenBank/DDBJ whole genome shotgun (WGS) entry which is preliminary data.</text>
</comment>
<dbReference type="GO" id="GO:0000917">
    <property type="term" value="P:division septum assembly"/>
    <property type="evidence" value="ECO:0007669"/>
    <property type="project" value="UniProtKB-KW"/>
</dbReference>
<dbReference type="Pfam" id="PF12327">
    <property type="entry name" value="FtsZ_C"/>
    <property type="match status" value="1"/>
</dbReference>
<protein>
    <recommendedName>
        <fullName evidence="4 5">Cell division protein FtsZ</fullName>
    </recommendedName>
</protein>
<evidence type="ECO:0000259" key="6">
    <source>
        <dbReference type="SMART" id="SM00864"/>
    </source>
</evidence>
<name>A0A660SAK9_UNCT6</name>
<feature type="domain" description="Tubulin/FtsZ 2-layer sandwich" evidence="7">
    <location>
        <begin position="220"/>
        <end position="339"/>
    </location>
</feature>
<evidence type="ECO:0000256" key="4">
    <source>
        <dbReference type="HAMAP-Rule" id="MF_00909"/>
    </source>
</evidence>
<dbReference type="InterPro" id="IPR045061">
    <property type="entry name" value="FtsZ/CetZ"/>
</dbReference>
<feature type="binding site" evidence="4">
    <location>
        <position position="200"/>
    </location>
    <ligand>
        <name>GTP</name>
        <dbReference type="ChEBI" id="CHEBI:37565"/>
    </ligand>
</feature>
<organism evidence="8 9">
    <name type="scientific">candidate division TA06 bacterium</name>
    <dbReference type="NCBI Taxonomy" id="2250710"/>
    <lineage>
        <taxon>Bacteria</taxon>
        <taxon>Bacteria division TA06</taxon>
    </lineage>
</organism>
<dbReference type="GO" id="GO:0005737">
    <property type="term" value="C:cytoplasm"/>
    <property type="evidence" value="ECO:0007669"/>
    <property type="project" value="UniProtKB-SubCell"/>
</dbReference>
<dbReference type="SUPFAM" id="SSF55307">
    <property type="entry name" value="Tubulin C-terminal domain-like"/>
    <property type="match status" value="1"/>
</dbReference>
<dbReference type="CDD" id="cd02201">
    <property type="entry name" value="FtsZ_type1"/>
    <property type="match status" value="1"/>
</dbReference>
<evidence type="ECO:0000313" key="8">
    <source>
        <dbReference type="EMBL" id="RKX67717.1"/>
    </source>
</evidence>
<keyword evidence="4" id="KW-0963">Cytoplasm</keyword>
<dbReference type="SUPFAM" id="SSF52490">
    <property type="entry name" value="Tubulin nucleotide-binding domain-like"/>
    <property type="match status" value="1"/>
</dbReference>
<keyword evidence="2 4" id="KW-0547">Nucleotide-binding</keyword>
<dbReference type="GO" id="GO:0051258">
    <property type="term" value="P:protein polymerization"/>
    <property type="evidence" value="ECO:0007669"/>
    <property type="project" value="UniProtKB-UniRule"/>
</dbReference>
<keyword evidence="4 8" id="KW-0132">Cell division</keyword>
<dbReference type="GO" id="GO:0032153">
    <property type="term" value="C:cell division site"/>
    <property type="evidence" value="ECO:0007669"/>
    <property type="project" value="UniProtKB-UniRule"/>
</dbReference>
<keyword evidence="3 4" id="KW-0342">GTP-binding</keyword>
<dbReference type="GO" id="GO:0005525">
    <property type="term" value="F:GTP binding"/>
    <property type="evidence" value="ECO:0007669"/>
    <property type="project" value="UniProtKB-UniRule"/>
</dbReference>
<evidence type="ECO:0000256" key="2">
    <source>
        <dbReference type="ARBA" id="ARBA00022741"/>
    </source>
</evidence>
<dbReference type="AlphaFoldDB" id="A0A660SAK9"/>
<keyword evidence="4" id="KW-0717">Septation</keyword>
<comment type="similarity">
    <text evidence="1 4">Belongs to the FtsZ family.</text>
</comment>
<sequence>MVKRYLKMEGTMFDVSDERVIKPAEIKVIGIGGGGGNAVNRMFKEGVNSIELFVMNTDLQVLSKSPIPDDHKIQIGAQLTKGQGAGKDPVKGKAAAEENADEIRNLLQDTDMVFLTAGMGGGTGTGAMPVVAKIARELNILTVCVVTKPFEYEGKRRMEIAEGGILELKSVADSLIVVSNEKSLEMFPDDSISDGFKHIDMILVDTVRSLTEVITKPGRMNVDFADVKSILSDKGDAIVGIGSGEGEQKAINAVSNALNNPLLEGVTFNGAESILFVITTGKNGLSMREWGDIGNFIKQRADENANLIHGLVEKDDMEGKVEVVVVGTGLRKIEDQIENFYAMEDRIKRGDLEKPTYKRVKGMERSVDVNKPQDISIPAFLRRQAD</sequence>
<comment type="function">
    <text evidence="4">Essential cell division protein that forms a contractile ring structure (Z ring) at the future cell division site. The regulation of the ring assembly controls the timing and the location of cell division. One of the functions of the FtsZ ring is to recruit other cell division proteins to the septum to produce a new cell wall between the dividing cells. Binds GTP and shows GTPase activity.</text>
</comment>
<dbReference type="GO" id="GO:0043093">
    <property type="term" value="P:FtsZ-dependent cytokinesis"/>
    <property type="evidence" value="ECO:0007669"/>
    <property type="project" value="UniProtKB-UniRule"/>
</dbReference>
<feature type="binding site" evidence="4">
    <location>
        <position position="157"/>
    </location>
    <ligand>
        <name>GTP</name>
        <dbReference type="ChEBI" id="CHEBI:37565"/>
    </ligand>
</feature>
<feature type="binding site" evidence="4">
    <location>
        <begin position="33"/>
        <end position="37"/>
    </location>
    <ligand>
        <name>GTP</name>
        <dbReference type="ChEBI" id="CHEBI:37565"/>
    </ligand>
</feature>
<evidence type="ECO:0000256" key="1">
    <source>
        <dbReference type="ARBA" id="ARBA00009690"/>
    </source>
</evidence>
<dbReference type="PRINTS" id="PR00423">
    <property type="entry name" value="CELLDVISFTSZ"/>
</dbReference>
<reference evidence="8 9" key="1">
    <citation type="submission" date="2018-06" db="EMBL/GenBank/DDBJ databases">
        <title>Extensive metabolic versatility and redundancy in microbially diverse, dynamic hydrothermal sediments.</title>
        <authorList>
            <person name="Dombrowski N."/>
            <person name="Teske A."/>
            <person name="Baker B.J."/>
        </authorList>
    </citation>
    <scope>NUCLEOTIDE SEQUENCE [LARGE SCALE GENOMIC DNA]</scope>
    <source>
        <strain evidence="8">B35_G9</strain>
    </source>
</reference>
<dbReference type="InterPro" id="IPR000158">
    <property type="entry name" value="Cell_div_FtsZ"/>
</dbReference>
<dbReference type="GO" id="GO:0003924">
    <property type="term" value="F:GTPase activity"/>
    <property type="evidence" value="ECO:0007669"/>
    <property type="project" value="UniProtKB-UniRule"/>
</dbReference>
<feature type="binding site" evidence="4">
    <location>
        <position position="153"/>
    </location>
    <ligand>
        <name>GTP</name>
        <dbReference type="ChEBI" id="CHEBI:37565"/>
    </ligand>
</feature>
<dbReference type="InterPro" id="IPR003008">
    <property type="entry name" value="Tubulin_FtsZ_GTPase"/>
</dbReference>
<feature type="binding site" evidence="4">
    <location>
        <begin position="122"/>
        <end position="124"/>
    </location>
    <ligand>
        <name>GTP</name>
        <dbReference type="ChEBI" id="CHEBI:37565"/>
    </ligand>
</feature>
<evidence type="ECO:0000256" key="5">
    <source>
        <dbReference type="NCBIfam" id="TIGR00065"/>
    </source>
</evidence>
<proteinExistence type="inferred from homology"/>
<dbReference type="Proteomes" id="UP000282321">
    <property type="component" value="Unassembled WGS sequence"/>
</dbReference>
<dbReference type="InterPro" id="IPR018316">
    <property type="entry name" value="Tubulin/FtsZ_2-layer-sand-dom"/>
</dbReference>
<dbReference type="PANTHER" id="PTHR30314:SF3">
    <property type="entry name" value="MITOCHONDRIAL DIVISION PROTEIN FSZA"/>
    <property type="match status" value="1"/>
</dbReference>
<dbReference type="PANTHER" id="PTHR30314">
    <property type="entry name" value="CELL DIVISION PROTEIN FTSZ-RELATED"/>
    <property type="match status" value="1"/>
</dbReference>
<dbReference type="InterPro" id="IPR036525">
    <property type="entry name" value="Tubulin/FtsZ_GTPase_sf"/>
</dbReference>
<dbReference type="EMBL" id="QNBC01000012">
    <property type="protein sequence ID" value="RKX67717.1"/>
    <property type="molecule type" value="Genomic_DNA"/>
</dbReference>
<evidence type="ECO:0000313" key="9">
    <source>
        <dbReference type="Proteomes" id="UP000282321"/>
    </source>
</evidence>
<evidence type="ECO:0000259" key="7">
    <source>
        <dbReference type="SMART" id="SM00865"/>
    </source>
</evidence>
<dbReference type="HAMAP" id="MF_00909">
    <property type="entry name" value="FtsZ"/>
    <property type="match status" value="1"/>
</dbReference>
<dbReference type="SMART" id="SM00864">
    <property type="entry name" value="Tubulin"/>
    <property type="match status" value="1"/>
</dbReference>
<feature type="domain" description="Tubulin/FtsZ GTPase" evidence="6">
    <location>
        <begin position="25"/>
        <end position="218"/>
    </location>
</feature>
<accession>A0A660SAK9</accession>
<gene>
    <name evidence="4" type="primary">ftsZ</name>
    <name evidence="8" type="ORF">DRP44_01605</name>
</gene>
<dbReference type="Pfam" id="PF00091">
    <property type="entry name" value="Tubulin"/>
    <property type="match status" value="1"/>
</dbReference>
<dbReference type="NCBIfam" id="TIGR00065">
    <property type="entry name" value="ftsZ"/>
    <property type="match status" value="1"/>
</dbReference>
<dbReference type="Gene3D" id="3.40.50.1440">
    <property type="entry name" value="Tubulin/FtsZ, GTPase domain"/>
    <property type="match status" value="1"/>
</dbReference>
<keyword evidence="4" id="KW-0131">Cell cycle</keyword>
<dbReference type="InterPro" id="IPR024757">
    <property type="entry name" value="FtsZ_C"/>
</dbReference>
<dbReference type="FunFam" id="3.40.50.1440:FF:000001">
    <property type="entry name" value="Cell division protein FtsZ"/>
    <property type="match status" value="1"/>
</dbReference>
<evidence type="ECO:0000256" key="3">
    <source>
        <dbReference type="ARBA" id="ARBA00023134"/>
    </source>
</evidence>
<dbReference type="SMART" id="SM00865">
    <property type="entry name" value="Tubulin_C"/>
    <property type="match status" value="1"/>
</dbReference>
<comment type="subunit">
    <text evidence="4">Homodimer. Polymerizes to form a dynamic ring structure in a strictly GTP-dependent manner. Interacts directly with several other division proteins.</text>
</comment>